<feature type="chain" id="PRO_5030961487" evidence="6">
    <location>
        <begin position="24"/>
        <end position="256"/>
    </location>
</feature>
<evidence type="ECO:0000313" key="9">
    <source>
        <dbReference type="Proteomes" id="UP000566324"/>
    </source>
</evidence>
<evidence type="ECO:0000256" key="2">
    <source>
        <dbReference type="ARBA" id="ARBA00022729"/>
    </source>
</evidence>
<proteinExistence type="inferred from homology"/>
<evidence type="ECO:0000256" key="4">
    <source>
        <dbReference type="ARBA" id="ARBA00023157"/>
    </source>
</evidence>
<sequence length="256" mass="27408">MLRKVRFKALCLFGAVAVLSACGQDSSEAAGSKAASAPATAKSTGTAPAAKANNWLETIAATPDGGFSIGNPDAPVKLIEFASLTCPHCRDFHEMAMPTIKGQYVATGKVYYEFRNFVLNPADYGATMLSRCQGPGAFFGLSDAFFKNQQAWIEPFTKLTEAQTASLQSMSPDDQVVTYAKLGGLDAFVRARGIPESKFRACLTDATQRGHLETIRKTAVEQYKVTGTPAFVLNGKGLEGVHSWADLEPLLKDAVK</sequence>
<evidence type="ECO:0000256" key="3">
    <source>
        <dbReference type="ARBA" id="ARBA00023002"/>
    </source>
</evidence>
<dbReference type="PANTHER" id="PTHR13887:SF14">
    <property type="entry name" value="DISULFIDE BOND FORMATION PROTEIN D"/>
    <property type="match status" value="1"/>
</dbReference>
<evidence type="ECO:0000256" key="1">
    <source>
        <dbReference type="ARBA" id="ARBA00005791"/>
    </source>
</evidence>
<dbReference type="PROSITE" id="PS51257">
    <property type="entry name" value="PROKAR_LIPOPROTEIN"/>
    <property type="match status" value="1"/>
</dbReference>
<evidence type="ECO:0000256" key="6">
    <source>
        <dbReference type="SAM" id="SignalP"/>
    </source>
</evidence>
<evidence type="ECO:0000313" key="8">
    <source>
        <dbReference type="EMBL" id="MBB4630611.1"/>
    </source>
</evidence>
<evidence type="ECO:0000259" key="7">
    <source>
        <dbReference type="Pfam" id="PF13462"/>
    </source>
</evidence>
<keyword evidence="3" id="KW-0560">Oxidoreductase</keyword>
<feature type="domain" description="Thioredoxin-like fold" evidence="7">
    <location>
        <begin position="66"/>
        <end position="253"/>
    </location>
</feature>
<dbReference type="EMBL" id="JACHNZ010000001">
    <property type="protein sequence ID" value="MBB4630611.1"/>
    <property type="molecule type" value="Genomic_DNA"/>
</dbReference>
<protein>
    <submittedName>
        <fullName evidence="8">Protein-disulfide isomerase</fullName>
    </submittedName>
</protein>
<reference evidence="8 9" key="1">
    <citation type="submission" date="2020-08" db="EMBL/GenBank/DDBJ databases">
        <title>Genomic Encyclopedia of Type Strains, Phase IV (KMG-IV): sequencing the most valuable type-strain genomes for metagenomic binning, comparative biology and taxonomic classification.</title>
        <authorList>
            <person name="Goeker M."/>
        </authorList>
    </citation>
    <scope>NUCLEOTIDE SEQUENCE [LARGE SCALE GENOMIC DNA]</scope>
    <source>
        <strain evidence="8 9">DSM 17328</strain>
    </source>
</reference>
<dbReference type="PANTHER" id="PTHR13887">
    <property type="entry name" value="GLUTATHIONE S-TRANSFERASE KAPPA"/>
    <property type="match status" value="1"/>
</dbReference>
<dbReference type="SUPFAM" id="SSF52833">
    <property type="entry name" value="Thioredoxin-like"/>
    <property type="match status" value="1"/>
</dbReference>
<comment type="caution">
    <text evidence="8">The sequence shown here is derived from an EMBL/GenBank/DDBJ whole genome shotgun (WGS) entry which is preliminary data.</text>
</comment>
<comment type="similarity">
    <text evidence="1">Belongs to the thioredoxin family. DsbA subfamily.</text>
</comment>
<gene>
    <name evidence="8" type="ORF">GGQ98_000212</name>
</gene>
<keyword evidence="9" id="KW-1185">Reference proteome</keyword>
<keyword evidence="8" id="KW-0413">Isomerase</keyword>
<evidence type="ECO:0000256" key="5">
    <source>
        <dbReference type="ARBA" id="ARBA00023284"/>
    </source>
</evidence>
<feature type="signal peptide" evidence="6">
    <location>
        <begin position="1"/>
        <end position="23"/>
    </location>
</feature>
<keyword evidence="5" id="KW-0676">Redox-active center</keyword>
<keyword evidence="4" id="KW-1015">Disulfide bond</keyword>
<dbReference type="GO" id="GO:0016853">
    <property type="term" value="F:isomerase activity"/>
    <property type="evidence" value="ECO:0007669"/>
    <property type="project" value="UniProtKB-KW"/>
</dbReference>
<dbReference type="InterPro" id="IPR036249">
    <property type="entry name" value="Thioredoxin-like_sf"/>
</dbReference>
<dbReference type="Gene3D" id="1.10.40.110">
    <property type="match status" value="1"/>
</dbReference>
<keyword evidence="2 6" id="KW-0732">Signal</keyword>
<accession>A0A7W7AY95</accession>
<dbReference type="AlphaFoldDB" id="A0A7W7AY95"/>
<name>A0A7W7AY95_9SPHN</name>
<dbReference type="Pfam" id="PF13462">
    <property type="entry name" value="Thioredoxin_4"/>
    <property type="match status" value="1"/>
</dbReference>
<dbReference type="Gene3D" id="3.40.30.10">
    <property type="entry name" value="Glutaredoxin"/>
    <property type="match status" value="1"/>
</dbReference>
<dbReference type="Proteomes" id="UP000566324">
    <property type="component" value="Unassembled WGS sequence"/>
</dbReference>
<dbReference type="InterPro" id="IPR012336">
    <property type="entry name" value="Thioredoxin-like_fold"/>
</dbReference>
<dbReference type="RefSeq" id="WP_184063783.1">
    <property type="nucleotide sequence ID" value="NZ_JACHNZ010000001.1"/>
</dbReference>
<organism evidence="8 9">
    <name type="scientific">Sphingosinicella soli</name>
    <dbReference type="NCBI Taxonomy" id="333708"/>
    <lineage>
        <taxon>Bacteria</taxon>
        <taxon>Pseudomonadati</taxon>
        <taxon>Pseudomonadota</taxon>
        <taxon>Alphaproteobacteria</taxon>
        <taxon>Sphingomonadales</taxon>
        <taxon>Sphingosinicellaceae</taxon>
        <taxon>Sphingosinicella</taxon>
    </lineage>
</organism>
<dbReference type="GO" id="GO:0016491">
    <property type="term" value="F:oxidoreductase activity"/>
    <property type="evidence" value="ECO:0007669"/>
    <property type="project" value="UniProtKB-KW"/>
</dbReference>